<feature type="compositionally biased region" description="Low complexity" evidence="3">
    <location>
        <begin position="355"/>
        <end position="379"/>
    </location>
</feature>
<feature type="compositionally biased region" description="Low complexity" evidence="3">
    <location>
        <begin position="281"/>
        <end position="294"/>
    </location>
</feature>
<feature type="region of interest" description="Disordered" evidence="3">
    <location>
        <begin position="259"/>
        <end position="391"/>
    </location>
</feature>
<dbReference type="InterPro" id="IPR049363">
    <property type="entry name" value="RMI1_N"/>
</dbReference>
<evidence type="ECO:0000256" key="1">
    <source>
        <dbReference type="ARBA" id="ARBA00006395"/>
    </source>
</evidence>
<feature type="compositionally biased region" description="Polar residues" evidence="3">
    <location>
        <begin position="586"/>
        <end position="605"/>
    </location>
</feature>
<dbReference type="EMBL" id="MCFL01000018">
    <property type="protein sequence ID" value="ORZ36238.1"/>
    <property type="molecule type" value="Genomic_DNA"/>
</dbReference>
<feature type="domain" description="RMI1 N-terminal" evidence="5">
    <location>
        <begin position="22"/>
        <end position="65"/>
    </location>
</feature>
<keyword evidence="7" id="KW-1185">Reference proteome</keyword>
<dbReference type="GO" id="GO:0016604">
    <property type="term" value="C:nuclear body"/>
    <property type="evidence" value="ECO:0007669"/>
    <property type="project" value="TreeGrafter"/>
</dbReference>
<sequence>MPPLDPHHCLPAVRQHLYSLNLHVLDEWTEQCVQFLLESTHPPPATIQALCPLVVTQLLHTDLCQVGLPTIPPELAAFGTQNAFLAPGDAAVVLQIMAIEEIGHSTLSVAHALEAVVAYSEAEAARSGANNGQIGLQQQQHRPAGGRRQVPPTIPRKMLKLTLTDGHITLVGMEYKSMPFLSLLTPLGAKVVRVRNAPCSRTVIQLTPQNTELIGGDVEELACDVREYITRLYNKLGIQPPNSQHVARVDRVDPHAMQFLIEPPGPEDLEDLDPPPPPPLLFLNDEQQQQDQEQQPPPPPPGPDPPAPLAPFLAPPPPPPPQPLILPPRQPTQPARHMPPPPPPPHYPTPPAFNPGPAAAYRTRSPPRPAAAAAAAPPRNHVSDDDDNLFDTTFDELPDDLLAQADLLASQRRVSIRDQHTAGEHAYMAGGDVEDDVFMDADEDEHDDDGIDYSAVPDVNGRSDVEDQVHGKRAGPRLDADFIPLDNEDLLNWPTPGASAHVNQERHGDAHLDDLGDAWFDDFYVPPDAMDDRMLASTTWTPPPPAFAGGAAADGDEDRSRTPGLSQKFSDGLQGIHGNGDGTASAGGQVQQVPSPTSLAGSSSGAVMDPVAPPPLKRCTLEEVAACTTESAVIVTNAQLSSAGISLQYKPRTRKRAIRVIVPLSPRLARATQTASQPSSSFKSISSSAPPLIKAVIDEPALRALGVDIDLFKRTKDLALISGDMSRGITRVLGRGEVVLRRVLGEEDVWEVDVGE</sequence>
<evidence type="ECO:0000259" key="5">
    <source>
        <dbReference type="Pfam" id="PF21000"/>
    </source>
</evidence>
<dbReference type="STRING" id="765915.A0A1Y2HNR9"/>
<dbReference type="Proteomes" id="UP000193411">
    <property type="component" value="Unassembled WGS sequence"/>
</dbReference>
<comment type="similarity">
    <text evidence="1">Belongs to the RMI1 family.</text>
</comment>
<evidence type="ECO:0000256" key="3">
    <source>
        <dbReference type="SAM" id="MobiDB-lite"/>
    </source>
</evidence>
<feature type="compositionally biased region" description="Basic and acidic residues" evidence="3">
    <location>
        <begin position="461"/>
        <end position="471"/>
    </location>
</feature>
<dbReference type="InterPro" id="IPR042470">
    <property type="entry name" value="RMI1_N_C_sf"/>
</dbReference>
<protein>
    <recommendedName>
        <fullName evidence="2">RecQ-mediated genome instability protein 1</fullName>
    </recommendedName>
</protein>
<feature type="region of interest" description="Disordered" evidence="3">
    <location>
        <begin position="535"/>
        <end position="611"/>
    </location>
</feature>
<dbReference type="GO" id="GO:0000724">
    <property type="term" value="P:double-strand break repair via homologous recombination"/>
    <property type="evidence" value="ECO:0007669"/>
    <property type="project" value="TreeGrafter"/>
</dbReference>
<dbReference type="Gene3D" id="2.40.50.770">
    <property type="entry name" value="RecQ-mediated genome instability protein Rmi1, C-terminal domain"/>
    <property type="match status" value="1"/>
</dbReference>
<dbReference type="SMART" id="SM01161">
    <property type="entry name" value="DUF1767"/>
    <property type="match status" value="1"/>
</dbReference>
<dbReference type="Pfam" id="PF08585">
    <property type="entry name" value="RMI1_N_C"/>
    <property type="match status" value="1"/>
</dbReference>
<evidence type="ECO:0000259" key="4">
    <source>
        <dbReference type="Pfam" id="PF08585"/>
    </source>
</evidence>
<dbReference type="GO" id="GO:0000712">
    <property type="term" value="P:resolution of meiotic recombination intermediates"/>
    <property type="evidence" value="ECO:0007669"/>
    <property type="project" value="TreeGrafter"/>
</dbReference>
<organism evidence="6 7">
    <name type="scientific">Catenaria anguillulae PL171</name>
    <dbReference type="NCBI Taxonomy" id="765915"/>
    <lineage>
        <taxon>Eukaryota</taxon>
        <taxon>Fungi</taxon>
        <taxon>Fungi incertae sedis</taxon>
        <taxon>Blastocladiomycota</taxon>
        <taxon>Blastocladiomycetes</taxon>
        <taxon>Blastocladiales</taxon>
        <taxon>Catenariaceae</taxon>
        <taxon>Catenaria</taxon>
    </lineage>
</organism>
<feature type="compositionally biased region" description="Pro residues" evidence="3">
    <location>
        <begin position="295"/>
        <end position="354"/>
    </location>
</feature>
<dbReference type="InterPro" id="IPR013894">
    <property type="entry name" value="RMI1_OB"/>
</dbReference>
<evidence type="ECO:0000313" key="7">
    <source>
        <dbReference type="Proteomes" id="UP000193411"/>
    </source>
</evidence>
<dbReference type="Pfam" id="PF21000">
    <property type="entry name" value="RMI1_N_N"/>
    <property type="match status" value="1"/>
</dbReference>
<reference evidence="6 7" key="1">
    <citation type="submission" date="2016-07" db="EMBL/GenBank/DDBJ databases">
        <title>Pervasive Adenine N6-methylation of Active Genes in Fungi.</title>
        <authorList>
            <consortium name="DOE Joint Genome Institute"/>
            <person name="Mondo S.J."/>
            <person name="Dannebaum R.O."/>
            <person name="Kuo R.C."/>
            <person name="Labutti K."/>
            <person name="Haridas S."/>
            <person name="Kuo A."/>
            <person name="Salamov A."/>
            <person name="Ahrendt S.R."/>
            <person name="Lipzen A."/>
            <person name="Sullivan W."/>
            <person name="Andreopoulos W.B."/>
            <person name="Clum A."/>
            <person name="Lindquist E."/>
            <person name="Daum C."/>
            <person name="Ramamoorthy G.K."/>
            <person name="Gryganskyi A."/>
            <person name="Culley D."/>
            <person name="Magnuson J.K."/>
            <person name="James T.Y."/>
            <person name="O'Malley M.A."/>
            <person name="Stajich J.E."/>
            <person name="Spatafora J.W."/>
            <person name="Visel A."/>
            <person name="Grigoriev I.V."/>
        </authorList>
    </citation>
    <scope>NUCLEOTIDE SEQUENCE [LARGE SCALE GENOMIC DNA]</scope>
    <source>
        <strain evidence="6 7">PL171</strain>
    </source>
</reference>
<evidence type="ECO:0000256" key="2">
    <source>
        <dbReference type="ARBA" id="ARBA00018987"/>
    </source>
</evidence>
<dbReference type="AlphaFoldDB" id="A0A1Y2HNR9"/>
<dbReference type="PANTHER" id="PTHR14790">
    <property type="entry name" value="RECQ-MEDIATED GENOME INSTABILITY PROTEIN 1 RMI1"/>
    <property type="match status" value="1"/>
</dbReference>
<gene>
    <name evidence="6" type="ORF">BCR44DRAFT_1433043</name>
</gene>
<proteinExistence type="inferred from homology"/>
<feature type="compositionally biased region" description="Acidic residues" evidence="3">
    <location>
        <begin position="442"/>
        <end position="451"/>
    </location>
</feature>
<comment type="caution">
    <text evidence="6">The sequence shown here is derived from an EMBL/GenBank/DDBJ whole genome shotgun (WGS) entry which is preliminary data.</text>
</comment>
<feature type="region of interest" description="Disordered" evidence="3">
    <location>
        <begin position="442"/>
        <end position="471"/>
    </location>
</feature>
<dbReference type="PANTHER" id="PTHR14790:SF15">
    <property type="entry name" value="RECQ-MEDIATED GENOME INSTABILITY PROTEIN 1"/>
    <property type="match status" value="1"/>
</dbReference>
<feature type="domain" description="RecQ mediated genome instability protein 1 OB-fold" evidence="4">
    <location>
        <begin position="89"/>
        <end position="222"/>
    </location>
</feature>
<dbReference type="GO" id="GO:0031422">
    <property type="term" value="C:RecQ family helicase-topoisomerase III complex"/>
    <property type="evidence" value="ECO:0007669"/>
    <property type="project" value="TreeGrafter"/>
</dbReference>
<name>A0A1Y2HNR9_9FUNG</name>
<accession>A0A1Y2HNR9</accession>
<evidence type="ECO:0000313" key="6">
    <source>
        <dbReference type="EMBL" id="ORZ36238.1"/>
    </source>
</evidence>
<dbReference type="OrthoDB" id="5600284at2759"/>